<evidence type="ECO:0000256" key="6">
    <source>
        <dbReference type="SAM" id="Phobius"/>
    </source>
</evidence>
<dbReference type="Pfam" id="PF00753">
    <property type="entry name" value="Lactamase_B"/>
    <property type="match status" value="1"/>
</dbReference>
<dbReference type="InterPro" id="IPR004477">
    <property type="entry name" value="ComEC_N"/>
</dbReference>
<evidence type="ECO:0000259" key="7">
    <source>
        <dbReference type="SMART" id="SM00849"/>
    </source>
</evidence>
<evidence type="ECO:0000313" key="9">
    <source>
        <dbReference type="Proteomes" id="UP000755551"/>
    </source>
</evidence>
<keyword evidence="9" id="KW-1185">Reference proteome</keyword>
<dbReference type="Pfam" id="PF13567">
    <property type="entry name" value="DUF4131"/>
    <property type="match status" value="1"/>
</dbReference>
<feature type="transmembrane region" description="Helical" evidence="6">
    <location>
        <begin position="268"/>
        <end position="290"/>
    </location>
</feature>
<dbReference type="InterPro" id="IPR035681">
    <property type="entry name" value="ComA-like_MBL"/>
</dbReference>
<dbReference type="InterPro" id="IPR004797">
    <property type="entry name" value="Competence_ComEC/Rec2"/>
</dbReference>
<dbReference type="PANTHER" id="PTHR30619:SF1">
    <property type="entry name" value="RECOMBINATION PROTEIN 2"/>
    <property type="match status" value="1"/>
</dbReference>
<feature type="transmembrane region" description="Helical" evidence="6">
    <location>
        <begin position="236"/>
        <end position="256"/>
    </location>
</feature>
<keyword evidence="4 6" id="KW-1133">Transmembrane helix</keyword>
<dbReference type="NCBIfam" id="TIGR00361">
    <property type="entry name" value="ComEC_Rec2"/>
    <property type="match status" value="1"/>
</dbReference>
<dbReference type="EMBL" id="JAHQZT010000002">
    <property type="protein sequence ID" value="MBV0932150.1"/>
    <property type="molecule type" value="Genomic_DNA"/>
</dbReference>
<dbReference type="PANTHER" id="PTHR30619">
    <property type="entry name" value="DNA INTERNALIZATION/COMPETENCE PROTEIN COMEC/REC2"/>
    <property type="match status" value="1"/>
</dbReference>
<feature type="transmembrane region" description="Helical" evidence="6">
    <location>
        <begin position="133"/>
        <end position="153"/>
    </location>
</feature>
<reference evidence="8 9" key="1">
    <citation type="submission" date="2021-06" db="EMBL/GenBank/DDBJ databases">
        <title>Bacterium isolated from marine sediment.</title>
        <authorList>
            <person name="Zhu K.-L."/>
            <person name="Du Z.-J."/>
            <person name="Liang Q.-Y."/>
        </authorList>
    </citation>
    <scope>NUCLEOTIDE SEQUENCE [LARGE SCALE GENOMIC DNA]</scope>
    <source>
        <strain evidence="8 9">A346</strain>
    </source>
</reference>
<evidence type="ECO:0000313" key="8">
    <source>
        <dbReference type="EMBL" id="MBV0932150.1"/>
    </source>
</evidence>
<evidence type="ECO:0000256" key="4">
    <source>
        <dbReference type="ARBA" id="ARBA00022989"/>
    </source>
</evidence>
<dbReference type="InterPro" id="IPR025405">
    <property type="entry name" value="DUF4131"/>
</dbReference>
<dbReference type="InterPro" id="IPR001279">
    <property type="entry name" value="Metallo-B-lactamas"/>
</dbReference>
<dbReference type="Proteomes" id="UP000755551">
    <property type="component" value="Unassembled WGS sequence"/>
</dbReference>
<organism evidence="8 9">
    <name type="scientific">Marinobacterium weihaiense</name>
    <dbReference type="NCBI Taxonomy" id="2851016"/>
    <lineage>
        <taxon>Bacteria</taxon>
        <taxon>Pseudomonadati</taxon>
        <taxon>Pseudomonadota</taxon>
        <taxon>Gammaproteobacteria</taxon>
        <taxon>Oceanospirillales</taxon>
        <taxon>Oceanospirillaceae</taxon>
        <taxon>Marinobacterium</taxon>
    </lineage>
</organism>
<sequence>MLEPLDEETLPVAVRRIRLISAGYYRHDQHFASGDRLQVRLRVKPPTGLSNPGSADRERWYLSRGIDARGTVTAVVSRLPSASGWSSGRADLSSFLAGTFRPETAATLQALLTGNRSGVSESQWQWLRVTGTAHLFVVSGLHVAVAGAFGWWLGRGMMLLPALVGLSMARWHWVPSIVALLVAASYAGLSGWGIPVQRAWLMLAVFMAGNLWLQPISGWQRWRLALVAVLTLQPLAILETGTWLSFGAVALILWYVQQRTVSSVKTALSSWLGIQWVLFIGMLPLMASGFNQLSLLSIPVNLLLVPLVSIAIWVLPVLLALASMGGNIGFLAIALVEAGTSLVWSFLAWSAEVPGLHVPVSAPEGWALLCVALGVSGLLLPMPVPYRLLALPLLLPVLSPASLPPAGHFRAHLFDVGQGQALLVETAEGALLYDTGPGYGGGGAAFGYTVQPWLERRGIDRLKTLIISHADSDHSGGESFLRVRMKVENFYAGEPEHHVGATRCKAQYWQSGSVRFRFLPAFAQDADVSANNRSCVLEIETDQCRLLVTGDLDVSGEYRLLSAGYRHKPTWLIAGHHGSRDSTSSALLELLAPEQVLISAGRFNRFGHPHEEVIDRLAVHHIPWKTTSHSGALEMVADSKQCLLRSYREQQKRYWTAG</sequence>
<dbReference type="NCBIfam" id="TIGR00360">
    <property type="entry name" value="ComEC_N-term"/>
    <property type="match status" value="1"/>
</dbReference>
<dbReference type="InterPro" id="IPR052159">
    <property type="entry name" value="Competence_DNA_uptake"/>
</dbReference>
<accession>A0ABS6M799</accession>
<evidence type="ECO:0000256" key="1">
    <source>
        <dbReference type="ARBA" id="ARBA00004651"/>
    </source>
</evidence>
<feature type="domain" description="Metallo-beta-lactamase" evidence="7">
    <location>
        <begin position="418"/>
        <end position="602"/>
    </location>
</feature>
<evidence type="ECO:0000256" key="3">
    <source>
        <dbReference type="ARBA" id="ARBA00022692"/>
    </source>
</evidence>
<dbReference type="CDD" id="cd07731">
    <property type="entry name" value="ComA-like_MBL-fold"/>
    <property type="match status" value="1"/>
</dbReference>
<comment type="subcellular location">
    <subcellularLocation>
        <location evidence="1">Cell membrane</location>
        <topology evidence="1">Multi-pass membrane protein</topology>
    </subcellularLocation>
</comment>
<gene>
    <name evidence="8" type="ORF">KTN04_02200</name>
</gene>
<evidence type="ECO:0000256" key="2">
    <source>
        <dbReference type="ARBA" id="ARBA00022475"/>
    </source>
</evidence>
<proteinExistence type="predicted"/>
<keyword evidence="5 6" id="KW-0472">Membrane</keyword>
<feature type="transmembrane region" description="Helical" evidence="6">
    <location>
        <begin position="302"/>
        <end position="321"/>
    </location>
</feature>
<name>A0ABS6M799_9GAMM</name>
<feature type="transmembrane region" description="Helical" evidence="6">
    <location>
        <begin position="199"/>
        <end position="216"/>
    </location>
</feature>
<keyword evidence="2" id="KW-1003">Cell membrane</keyword>
<feature type="transmembrane region" description="Helical" evidence="6">
    <location>
        <begin position="173"/>
        <end position="192"/>
    </location>
</feature>
<feature type="transmembrane region" description="Helical" evidence="6">
    <location>
        <begin position="328"/>
        <end position="346"/>
    </location>
</feature>
<comment type="caution">
    <text evidence="8">The sequence shown here is derived from an EMBL/GenBank/DDBJ whole genome shotgun (WGS) entry which is preliminary data.</text>
</comment>
<protein>
    <submittedName>
        <fullName evidence="8">DNA internalization-related competence protein ComEC/Rec2</fullName>
    </submittedName>
</protein>
<dbReference type="Pfam" id="PF03772">
    <property type="entry name" value="Competence"/>
    <property type="match status" value="1"/>
</dbReference>
<keyword evidence="3 6" id="KW-0812">Transmembrane</keyword>
<dbReference type="SMART" id="SM00849">
    <property type="entry name" value="Lactamase_B"/>
    <property type="match status" value="1"/>
</dbReference>
<evidence type="ECO:0000256" key="5">
    <source>
        <dbReference type="ARBA" id="ARBA00023136"/>
    </source>
</evidence>